<dbReference type="EMBL" id="LUCS01000018">
    <property type="protein sequence ID" value="KAF6511375.1"/>
    <property type="molecule type" value="Genomic_DNA"/>
</dbReference>
<gene>
    <name evidence="1" type="ORF">GS8_951</name>
</gene>
<organism evidence="1 2">
    <name type="scientific">Geobacillus stearothermophilus</name>
    <name type="common">Bacillus stearothermophilus</name>
    <dbReference type="NCBI Taxonomy" id="1422"/>
    <lineage>
        <taxon>Bacteria</taxon>
        <taxon>Bacillati</taxon>
        <taxon>Bacillota</taxon>
        <taxon>Bacilli</taxon>
        <taxon>Bacillales</taxon>
        <taxon>Anoxybacillaceae</taxon>
        <taxon>Geobacillus</taxon>
    </lineage>
</organism>
<sequence>MHLSAERETACVLSQRSLLPTVHVPLLAKQQQGWLTAEKQHARRKSEQQ</sequence>
<keyword evidence="2" id="KW-1185">Reference proteome</keyword>
<name>A0ABQ7HGN9_GEOSE</name>
<evidence type="ECO:0000313" key="1">
    <source>
        <dbReference type="EMBL" id="KAF6511375.1"/>
    </source>
</evidence>
<proteinExistence type="predicted"/>
<accession>A0ABQ7HGN9</accession>
<dbReference type="Proteomes" id="UP000773850">
    <property type="component" value="Unassembled WGS sequence"/>
</dbReference>
<reference evidence="1 2" key="1">
    <citation type="submission" date="2016-03" db="EMBL/GenBank/DDBJ databases">
        <title>Spore heat resistance.</title>
        <authorList>
            <person name="Boekhorst J."/>
            <person name="Berendsen E.M."/>
            <person name="Wells-Bennik M.H."/>
            <person name="Kuipers O.P."/>
        </authorList>
    </citation>
    <scope>NUCLEOTIDE SEQUENCE [LARGE SCALE GENOMIC DNA]</scope>
    <source>
        <strain evidence="1 2">GS8</strain>
    </source>
</reference>
<comment type="caution">
    <text evidence="1">The sequence shown here is derived from an EMBL/GenBank/DDBJ whole genome shotgun (WGS) entry which is preliminary data.</text>
</comment>
<protein>
    <submittedName>
        <fullName evidence="1">Uncharacterized protein</fullName>
    </submittedName>
</protein>
<evidence type="ECO:0000313" key="2">
    <source>
        <dbReference type="Proteomes" id="UP000773850"/>
    </source>
</evidence>